<keyword evidence="7 10" id="KW-0472">Membrane</keyword>
<feature type="transmembrane region" description="Helical" evidence="10">
    <location>
        <begin position="346"/>
        <end position="377"/>
    </location>
</feature>
<dbReference type="GO" id="GO:0033179">
    <property type="term" value="C:proton-transporting V-type ATPase, V0 domain"/>
    <property type="evidence" value="ECO:0007669"/>
    <property type="project" value="InterPro"/>
</dbReference>
<feature type="coiled-coil region" evidence="11">
    <location>
        <begin position="82"/>
        <end position="123"/>
    </location>
</feature>
<dbReference type="Gene3D" id="3.30.70.2170">
    <property type="match status" value="1"/>
</dbReference>
<feature type="transmembrane region" description="Helical" evidence="10">
    <location>
        <begin position="469"/>
        <end position="492"/>
    </location>
</feature>
<feature type="transmembrane region" description="Helical" evidence="10">
    <location>
        <begin position="582"/>
        <end position="604"/>
    </location>
</feature>
<keyword evidence="6 10" id="KW-0406">Ion transport</keyword>
<dbReference type="Gene3D" id="1.20.1460.20">
    <property type="match status" value="1"/>
</dbReference>
<dbReference type="Proteomes" id="UP001432202">
    <property type="component" value="Chromosome"/>
</dbReference>
<keyword evidence="11" id="KW-0175">Coiled coil</keyword>
<protein>
    <recommendedName>
        <fullName evidence="9 10">A-type ATP synthase subunit I</fullName>
    </recommendedName>
</protein>
<evidence type="ECO:0000256" key="7">
    <source>
        <dbReference type="ARBA" id="ARBA00023136"/>
    </source>
</evidence>
<dbReference type="RefSeq" id="WP_338600640.1">
    <property type="nucleotide sequence ID" value="NZ_CP146016.1"/>
</dbReference>
<feature type="transmembrane region" description="Helical" evidence="10">
    <location>
        <begin position="644"/>
        <end position="670"/>
    </location>
</feature>
<dbReference type="GO" id="GO:0046961">
    <property type="term" value="F:proton-transporting ATPase activity, rotational mechanism"/>
    <property type="evidence" value="ECO:0007669"/>
    <property type="project" value="InterPro"/>
</dbReference>
<reference evidence="12 13" key="1">
    <citation type="submission" date="2024-02" db="EMBL/GenBank/DDBJ databases">
        <title>STSV induces naive adaptation in Sulfolobus.</title>
        <authorList>
            <person name="Xiang X."/>
            <person name="Song M."/>
        </authorList>
    </citation>
    <scope>NUCLEOTIDE SEQUENCE [LARGE SCALE GENOMIC DNA]</scope>
    <source>
        <strain evidence="12 13">RT2</strain>
    </source>
</reference>
<dbReference type="Gene3D" id="3.30.70.2750">
    <property type="match status" value="1"/>
</dbReference>
<evidence type="ECO:0000256" key="4">
    <source>
        <dbReference type="ARBA" id="ARBA00022692"/>
    </source>
</evidence>
<feature type="transmembrane region" description="Helical" evidence="10">
    <location>
        <begin position="552"/>
        <end position="570"/>
    </location>
</feature>
<evidence type="ECO:0000256" key="3">
    <source>
        <dbReference type="ARBA" id="ARBA00022448"/>
    </source>
</evidence>
<dbReference type="PANTHER" id="PTHR11629">
    <property type="entry name" value="VACUOLAR PROTON ATPASES"/>
    <property type="match status" value="1"/>
</dbReference>
<evidence type="ECO:0000256" key="11">
    <source>
        <dbReference type="SAM" id="Coils"/>
    </source>
</evidence>
<evidence type="ECO:0000256" key="9">
    <source>
        <dbReference type="ARBA" id="ARBA00068671"/>
    </source>
</evidence>
<dbReference type="GO" id="GO:0016471">
    <property type="term" value="C:vacuolar proton-transporting V-type ATPase complex"/>
    <property type="evidence" value="ECO:0007669"/>
    <property type="project" value="TreeGrafter"/>
</dbReference>
<feature type="transmembrane region" description="Helical" evidence="10">
    <location>
        <begin position="610"/>
        <end position="632"/>
    </location>
</feature>
<comment type="function">
    <text evidence="8">Component of the A-type ATP synthase that produces ATP from ADP in the presence of a proton gradient across the membrane.</text>
</comment>
<dbReference type="AlphaFoldDB" id="A0AAX4KZL0"/>
<evidence type="ECO:0000256" key="5">
    <source>
        <dbReference type="ARBA" id="ARBA00022989"/>
    </source>
</evidence>
<keyword evidence="13" id="KW-1185">Reference proteome</keyword>
<evidence type="ECO:0000313" key="12">
    <source>
        <dbReference type="EMBL" id="WWQ60219.1"/>
    </source>
</evidence>
<dbReference type="InterPro" id="IPR002490">
    <property type="entry name" value="V-ATPase_116kDa_su"/>
</dbReference>
<name>A0AAX4KZL0_9CREN</name>
<comment type="similarity">
    <text evidence="2 10">Belongs to the V-ATPase 116 kDa subunit family.</text>
</comment>
<dbReference type="GO" id="GO:0007035">
    <property type="term" value="P:vacuolar acidification"/>
    <property type="evidence" value="ECO:0007669"/>
    <property type="project" value="TreeGrafter"/>
</dbReference>
<comment type="subcellular location">
    <subcellularLocation>
        <location evidence="1">Membrane</location>
        <topology evidence="1">Multi-pass membrane protein</topology>
    </subcellularLocation>
</comment>
<evidence type="ECO:0000256" key="6">
    <source>
        <dbReference type="ARBA" id="ARBA00023065"/>
    </source>
</evidence>
<keyword evidence="3 10" id="KW-0813">Transport</keyword>
<evidence type="ECO:0000256" key="8">
    <source>
        <dbReference type="ARBA" id="ARBA00059506"/>
    </source>
</evidence>
<keyword evidence="4 10" id="KW-0812">Transmembrane</keyword>
<dbReference type="EMBL" id="CP146016">
    <property type="protein sequence ID" value="WWQ60219.1"/>
    <property type="molecule type" value="Genomic_DNA"/>
</dbReference>
<dbReference type="GO" id="GO:0051117">
    <property type="term" value="F:ATPase binding"/>
    <property type="evidence" value="ECO:0007669"/>
    <property type="project" value="TreeGrafter"/>
</dbReference>
<dbReference type="GeneID" id="89337570"/>
<evidence type="ECO:0000256" key="1">
    <source>
        <dbReference type="ARBA" id="ARBA00004141"/>
    </source>
</evidence>
<evidence type="ECO:0000313" key="13">
    <source>
        <dbReference type="Proteomes" id="UP001432202"/>
    </source>
</evidence>
<organism evidence="12 13">
    <name type="scientific">Sulfolobus tengchongensis</name>
    <dbReference type="NCBI Taxonomy" id="207809"/>
    <lineage>
        <taxon>Archaea</taxon>
        <taxon>Thermoproteota</taxon>
        <taxon>Thermoprotei</taxon>
        <taxon>Sulfolobales</taxon>
        <taxon>Sulfolobaceae</taxon>
        <taxon>Sulfolobus</taxon>
    </lineage>
</organism>
<sequence>MLLPENMVRLQIISDKASLDTIVTKLLKLGVFQPEEPLYPIGNERIEEARRLITAVQDHISKLKIIMELGGLIIEPLGSIKVSSWSKTAEEVNEEALKLEERYKELLEEIGRLRAERDLYQQQLKELEPIKTITVELSRLYSLELFDVILAQVTEDKLKLLNQILGESSGFVYSVKSGENSYTVLVIAEKSADIDKKLREVGVRRYELQEGKSPYQLYNEILERINQINTILERTRDELARKVKNEENYIKNVYGKLLTIRDALNIMNKARVSEYYLQIEGYIPEKYVKRVQSEMKEIAYVDYIRPRRYGEKEEPPTLVEMPKSIKVLESLVEIYGTPSYWEISPIAFLVFTFPILFGLMFPDFGNAIVLLLFSIWFYRYGKKRGSENIPKLSIILIYSSVIAMITGLLARDFFGPLPVGGLREILNNGNYSVGPLYNIWPIPASVSEALKFLLPFGEYSTSVSIENTMIFSVLLGAIALFVSSLLGVINAVRKKDSEFLFFEKLPLFLLYVVPIFIFMYGVTNPANFFAADEQVLGQILNAVLMKSFSQNIIGYGIVWWTSFALLYNWAAHAILVKRHDNASWGSAIAMGFIEGGFEGALLLLSNTISFIRVLVFALSHYYILYAFSYMAYLVAPSTTTIGVLINPIAIVILIIGNLLAIGLEGLVVFIQDLRLHFYEMFSKFYEGRGRKFEPVMAYVSLE</sequence>
<proteinExistence type="inferred from homology"/>
<evidence type="ECO:0000256" key="10">
    <source>
        <dbReference type="RuleBase" id="RU361189"/>
    </source>
</evidence>
<feature type="transmembrane region" description="Helical" evidence="10">
    <location>
        <begin position="504"/>
        <end position="522"/>
    </location>
</feature>
<dbReference type="Pfam" id="PF01496">
    <property type="entry name" value="V_ATPase_I"/>
    <property type="match status" value="2"/>
</dbReference>
<accession>A0AAX4KZL0</accession>
<dbReference type="NCBIfam" id="NF004435">
    <property type="entry name" value="PRK05771.3-4"/>
    <property type="match status" value="1"/>
</dbReference>
<gene>
    <name evidence="12" type="ORF">V6M85_12335</name>
</gene>
<keyword evidence="5 10" id="KW-1133">Transmembrane helix</keyword>
<dbReference type="PANTHER" id="PTHR11629:SF63">
    <property type="entry name" value="V-TYPE PROTON ATPASE SUBUNIT A"/>
    <property type="match status" value="1"/>
</dbReference>
<evidence type="ECO:0000256" key="2">
    <source>
        <dbReference type="ARBA" id="ARBA00009904"/>
    </source>
</evidence>
<feature type="transmembrane region" description="Helical" evidence="10">
    <location>
        <begin position="389"/>
        <end position="410"/>
    </location>
</feature>